<dbReference type="EMBL" id="JAEHFY010000008">
    <property type="protein sequence ID" value="MBK0382712.1"/>
    <property type="molecule type" value="Genomic_DNA"/>
</dbReference>
<keyword evidence="6" id="KW-1185">Reference proteome</keyword>
<accession>A0ABS1BIP1</accession>
<dbReference type="InterPro" id="IPR019734">
    <property type="entry name" value="TPR_rpt"/>
</dbReference>
<evidence type="ECO:0000313" key="5">
    <source>
        <dbReference type="EMBL" id="MBK0382712.1"/>
    </source>
</evidence>
<comment type="caution">
    <text evidence="5">The sequence shown here is derived from an EMBL/GenBank/DDBJ whole genome shotgun (WGS) entry which is preliminary data.</text>
</comment>
<dbReference type="PROSITE" id="PS50005">
    <property type="entry name" value="TPR"/>
    <property type="match status" value="6"/>
</dbReference>
<dbReference type="Pfam" id="PF07719">
    <property type="entry name" value="TPR_2"/>
    <property type="match status" value="1"/>
</dbReference>
<dbReference type="SUPFAM" id="SSF48452">
    <property type="entry name" value="TPR-like"/>
    <property type="match status" value="3"/>
</dbReference>
<dbReference type="Pfam" id="PF13432">
    <property type="entry name" value="TPR_16"/>
    <property type="match status" value="1"/>
</dbReference>
<feature type="repeat" description="TPR" evidence="3">
    <location>
        <begin position="214"/>
        <end position="247"/>
    </location>
</feature>
<dbReference type="InterPro" id="IPR011990">
    <property type="entry name" value="TPR-like_helical_dom_sf"/>
</dbReference>
<dbReference type="PANTHER" id="PTHR12558">
    <property type="entry name" value="CELL DIVISION CYCLE 16,23,27"/>
    <property type="match status" value="1"/>
</dbReference>
<dbReference type="Pfam" id="PF13181">
    <property type="entry name" value="TPR_8"/>
    <property type="match status" value="3"/>
</dbReference>
<name>A0ABS1BIP1_9SPHI</name>
<protein>
    <submittedName>
        <fullName evidence="5">Tetratricopeptide repeat protein</fullName>
    </submittedName>
</protein>
<keyword evidence="2 3" id="KW-0802">TPR repeat</keyword>
<feature type="repeat" description="TPR" evidence="3">
    <location>
        <begin position="320"/>
        <end position="353"/>
    </location>
</feature>
<dbReference type="InterPro" id="IPR013105">
    <property type="entry name" value="TPR_2"/>
</dbReference>
<feature type="chain" id="PRO_5046193052" evidence="4">
    <location>
        <begin position="21"/>
        <end position="576"/>
    </location>
</feature>
<dbReference type="RefSeq" id="WP_200585492.1">
    <property type="nucleotide sequence ID" value="NZ_JAEHFY010000008.1"/>
</dbReference>
<dbReference type="Gene3D" id="1.25.40.10">
    <property type="entry name" value="Tetratricopeptide repeat domain"/>
    <property type="match status" value="3"/>
</dbReference>
<gene>
    <name evidence="5" type="ORF">I5M32_07050</name>
</gene>
<feature type="repeat" description="TPR" evidence="3">
    <location>
        <begin position="529"/>
        <end position="562"/>
    </location>
</feature>
<proteinExistence type="predicted"/>
<evidence type="ECO:0000313" key="6">
    <source>
        <dbReference type="Proteomes" id="UP000660024"/>
    </source>
</evidence>
<evidence type="ECO:0000256" key="1">
    <source>
        <dbReference type="ARBA" id="ARBA00022737"/>
    </source>
</evidence>
<evidence type="ECO:0000256" key="4">
    <source>
        <dbReference type="SAM" id="SignalP"/>
    </source>
</evidence>
<dbReference type="Proteomes" id="UP000660024">
    <property type="component" value="Unassembled WGS sequence"/>
</dbReference>
<keyword evidence="1" id="KW-0677">Repeat</keyword>
<feature type="repeat" description="TPR" evidence="3">
    <location>
        <begin position="426"/>
        <end position="459"/>
    </location>
</feature>
<dbReference type="PANTHER" id="PTHR12558:SF47">
    <property type="entry name" value="LIPOPOLYSACCHARIDE ASSEMBLY PROTEIN B"/>
    <property type="match status" value="1"/>
</dbReference>
<evidence type="ECO:0000256" key="3">
    <source>
        <dbReference type="PROSITE-ProRule" id="PRU00339"/>
    </source>
</evidence>
<dbReference type="SMART" id="SM00028">
    <property type="entry name" value="TPR"/>
    <property type="match status" value="9"/>
</dbReference>
<feature type="repeat" description="TPR" evidence="3">
    <location>
        <begin position="78"/>
        <end position="111"/>
    </location>
</feature>
<feature type="repeat" description="TPR" evidence="3">
    <location>
        <begin position="388"/>
        <end position="421"/>
    </location>
</feature>
<sequence length="576" mass="66476">MGKQKIFFFFLFLSVFSAFAQKNKKQELIIITGKELTPEDSNKVTQLFYSGLREKVVQNQTLAIDYFNQILQIYPANHFALYELGMIYFKKGDLTQAKDYAQKAVTIKTDNEWYWLLNANIYQQLQDFSLLNYALDELINLAPLKTEYRFDKANALFMMGRADEALTLYNKLEKEVGLTDQVLQGRQRIYLKKGDISKASADLGQLIKNNPTDVRYYLFLGDLYYSNHMADQALTVYQKAKEIDGNNPFTRIAIAQILESQKKTDEAFEEIKAAFKQESLGIDQKVKIIIKYFDSFPDTLALKKAQELSLILTQVHPSDPKSFSLYGDVLYQKGDYKLAQMQYEKALDLNKNIYAIWDQLLRIQLYFNDGKGLVAKGEEALSYFPNQYQLYFYTAFGYLQENNASQAINYFNNALNFDIDNAGIKAQIYSGLGDAYQSEKKYKESANAYEKALAIEPKNTYALNNYAYYLSLRNDDLAKAERMSALSNKLAPGNASFQDTYAWILFKLEKYADAKEWMLKAIENNPKSALQFEHLGDIYYKLNDVNNALINWKKSLLLNSKNSLLQKKIDGKKYIE</sequence>
<evidence type="ECO:0000256" key="2">
    <source>
        <dbReference type="ARBA" id="ARBA00022803"/>
    </source>
</evidence>
<reference evidence="5 6" key="1">
    <citation type="submission" date="2020-12" db="EMBL/GenBank/DDBJ databases">
        <title>Bacterial novel species Pedobacter sp. SD-b isolated from soil.</title>
        <authorList>
            <person name="Jung H.-Y."/>
        </authorList>
    </citation>
    <scope>NUCLEOTIDE SEQUENCE [LARGE SCALE GENOMIC DNA]</scope>
    <source>
        <strain evidence="5 6">SD-b</strain>
    </source>
</reference>
<feature type="signal peptide" evidence="4">
    <location>
        <begin position="1"/>
        <end position="20"/>
    </location>
</feature>
<keyword evidence="4" id="KW-0732">Signal</keyword>
<dbReference type="PROSITE" id="PS50293">
    <property type="entry name" value="TPR_REGION"/>
    <property type="match status" value="1"/>
</dbReference>
<organism evidence="5 6">
    <name type="scientific">Pedobacter segetis</name>
    <dbReference type="NCBI Taxonomy" id="2793069"/>
    <lineage>
        <taxon>Bacteria</taxon>
        <taxon>Pseudomonadati</taxon>
        <taxon>Bacteroidota</taxon>
        <taxon>Sphingobacteriia</taxon>
        <taxon>Sphingobacteriales</taxon>
        <taxon>Sphingobacteriaceae</taxon>
        <taxon>Pedobacter</taxon>
    </lineage>
</organism>